<evidence type="ECO:0000313" key="2">
    <source>
        <dbReference type="EMBL" id="AGO84073.1"/>
    </source>
</evidence>
<proteinExistence type="predicted"/>
<dbReference type="RefSeq" id="YP_008437141.1">
    <property type="nucleotide sequence ID" value="NC_022098.1"/>
</dbReference>
<dbReference type="EMBL" id="KC977571">
    <property type="protein sequence ID" value="AGO84073.1"/>
    <property type="molecule type" value="Genomic_DNA"/>
</dbReference>
<organism evidence="2 3">
    <name type="scientific">Pandoravirus salinus</name>
    <dbReference type="NCBI Taxonomy" id="1349410"/>
    <lineage>
        <taxon>Viruses</taxon>
        <taxon>Pandoravirus</taxon>
    </lineage>
</organism>
<feature type="region of interest" description="Disordered" evidence="1">
    <location>
        <begin position="489"/>
        <end position="516"/>
    </location>
</feature>
<evidence type="ECO:0000313" key="3">
    <source>
        <dbReference type="Proteomes" id="UP000204584"/>
    </source>
</evidence>
<feature type="compositionally biased region" description="Low complexity" evidence="1">
    <location>
        <begin position="1281"/>
        <end position="1291"/>
    </location>
</feature>
<dbReference type="GeneID" id="16605860"/>
<protein>
    <submittedName>
        <fullName evidence="2">Uncharacterized protein</fullName>
    </submittedName>
</protein>
<gene>
    <name evidence="2" type="ORF">psal_cds_387</name>
</gene>
<dbReference type="KEGG" id="vg:16605860"/>
<keyword evidence="3" id="KW-1185">Reference proteome</keyword>
<feature type="region of interest" description="Disordered" evidence="1">
    <location>
        <begin position="1281"/>
        <end position="1304"/>
    </location>
</feature>
<dbReference type="Proteomes" id="UP000204584">
    <property type="component" value="Segment"/>
</dbReference>
<sequence>MEAPARLPYNAIEQAVLARGLDDFVSLGPTEMLFFLCDALSSDPALVADDLVAPFMYYYERAVSEARARSAEQREAAAAIGIPAMDGPGGNLAALAVFMFLAQTDFANAIDAQMDAWAAANGASDPRASNEALAAALSGVLALERPLPLPDADEPLDAYYERAVPAAVAEYLFRLDGRNDVQEAPWPYYRLVIGDGGESDVIDRWWWLDPLAYFSLPQGADNVTADLAAEAIDRMAVGLLPIAGDTVDAQMANWQRDYNPQTYPWTAAPALGSASDPCARARGDLNAVGLSTIVVGPNQAAVAEAPLAAALASAAAIAGAPSPRPQPQPPTPSTQPSPYRPSAAGFSVFEAPPTPLPTVREAILQQQQQQQQSAGPRAVSVKRRRDALDAGALAAAAMTPEEAAQYPTPSDIASATLARVSPLSRQPIEAVEIVPPPEVCGICQTRAAIPSDVLDYLVPDWNAWEAAGGSEYDYRQRVLDLIEDYQRGGLSRVPTSPTAEPASRRRRLSQEEGPRGAPGVGNIVARVLGNAGLVNAYGAGALLGMIDAWSQDPSDNEFYSVFIQGQEEAPRGAVCRVCAVESARRYAEEQARAPRALISGTRVTFPFPPLPGIPVVPQAEPSAVVGVFPYQRELVAGLVPYAYGRERRPLASGEEIVRVGGAARASGYQIRQTWFDYLLGPYGIERGALVFYRPETHLFEAALAPGAPPLPLALGRVIAYDTSHFDYVLSLGPGRERLGFFPTRLVVQPLLAGIEAGVVESVRTDNVYPYAAGAQVPTSQQVIEARGEPVAAQFAGGPVAAEAARGGGPGLVAGAAGAQNLLELRAALVEALSSPALSVASGDAERVRRLYLEIDERVRALGIGGEQPTSLPALQRAVRLAGRESARQRPSSRVLAAAGRTGGGPSARASLELAAAGAAGDIGAARANLEAALASIEAGVVPQGPRRPNDTIVGVAGAPLSPGLLTAGAPVTPGEVVVDETGQEHVLIDERSKWDVLFAVVLTKFNVLYPQLALDVDPATRALLLAASLLGYAVPLTVQQVARLTDPGPRPGPQASAQERQAWDAARDLQDRSVARQRAALNYIASLPPGAVVEAQEVPSLGAIYPILFQQAWNSIFDQEGLTTPERDQASIQDNQRRLWAYPGPPNTFVTPGGPPTPFVARPNRVLPSAYAASVLVAQGADPNLGRLRDIILEPATRYRWMDVFAGPDLTRGRQQRTAPSDAVDVGITLRSREPGAGRVVGGAVHAFRPPPRRAAIGVGSYVPRSSAFGRSLSMSMFPPATGRPATPTRASMAAPTRPLGTRPMARAASTSALAVPRRQQAFARAAPLAAVPPRGRLAQDDASTNLIQSAYIYTAPEPFVPRVVVDPVTAAGLRAGQQAALDRLARETERVTRLAPGLLTQADLVVVPGTNNTLYQIAGPTRGPNVGLDWLRPSTVGVRDLLRRVVEALNARGTPGAPTRPS</sequence>
<feature type="compositionally biased region" description="Pro residues" evidence="1">
    <location>
        <begin position="322"/>
        <end position="339"/>
    </location>
</feature>
<accession>S4VUQ0</accession>
<reference evidence="2 3" key="1">
    <citation type="journal article" date="2013" name="Science">
        <title>Pandoraviruses: amoeba viruses with genomes up to 2.5 Mb reaching that of parasitic eukaryotes.</title>
        <authorList>
            <person name="Philippe N."/>
            <person name="Legendre M."/>
            <person name="Doutre G."/>
            <person name="Coute Y."/>
            <person name="Poirot O."/>
            <person name="Lescot M."/>
            <person name="Arslan D."/>
            <person name="Seltzer V."/>
            <person name="Bertaux L."/>
            <person name="Bruley C."/>
            <person name="Garin J."/>
            <person name="Claverie J.M."/>
            <person name="Abergel C."/>
        </authorList>
    </citation>
    <scope>NUCLEOTIDE SEQUENCE [LARGE SCALE GENOMIC DNA]</scope>
</reference>
<name>S4VUQ0_9VIRU</name>
<feature type="region of interest" description="Disordered" evidence="1">
    <location>
        <begin position="882"/>
        <end position="904"/>
    </location>
</feature>
<feature type="region of interest" description="Disordered" evidence="1">
    <location>
        <begin position="319"/>
        <end position="351"/>
    </location>
</feature>
<evidence type="ECO:0000256" key="1">
    <source>
        <dbReference type="SAM" id="MobiDB-lite"/>
    </source>
</evidence>
<feature type="region of interest" description="Disordered" evidence="1">
    <location>
        <begin position="364"/>
        <end position="383"/>
    </location>
</feature>